<dbReference type="InterPro" id="IPR036388">
    <property type="entry name" value="WH-like_DNA-bd_sf"/>
</dbReference>
<dbReference type="Gene3D" id="1.10.10.10">
    <property type="entry name" value="Winged helix-like DNA-binding domain superfamily/Winged helix DNA-binding domain"/>
    <property type="match status" value="1"/>
</dbReference>
<keyword evidence="2" id="KW-1185">Reference proteome</keyword>
<evidence type="ECO:0000313" key="1">
    <source>
        <dbReference type="EMBL" id="UTF53463.1"/>
    </source>
</evidence>
<organism evidence="1 2">
    <name type="scientific">Natronosalvus rutilus</name>
    <dbReference type="NCBI Taxonomy" id="2953753"/>
    <lineage>
        <taxon>Archaea</taxon>
        <taxon>Methanobacteriati</taxon>
        <taxon>Methanobacteriota</taxon>
        <taxon>Stenosarchaea group</taxon>
        <taxon>Halobacteria</taxon>
        <taxon>Halobacteriales</taxon>
        <taxon>Natrialbaceae</taxon>
        <taxon>Natronosalvus</taxon>
    </lineage>
</organism>
<gene>
    <name evidence="1" type="ORF">NGM29_17100</name>
</gene>
<protein>
    <submittedName>
        <fullName evidence="1">MarR family transcriptional regulator</fullName>
    </submittedName>
</protein>
<proteinExistence type="predicted"/>
<accession>A0A9E7NAQ2</accession>
<dbReference type="InterPro" id="IPR036390">
    <property type="entry name" value="WH_DNA-bd_sf"/>
</dbReference>
<dbReference type="GeneID" id="73291800"/>
<sequence>MTIAVRKQGEWMSKNDERMLELLCMAERCRPRDVRDELNDLGIALRLDYVDKRLETLEDAGLVVSDAMRYRITDRGRAYLLGEFDAASVRSPRP</sequence>
<reference evidence="1" key="1">
    <citation type="submission" date="2022-06" db="EMBL/GenBank/DDBJ databases">
        <title>Diverse halophilic archaea isolated from saline environments.</title>
        <authorList>
            <person name="Cui H.-L."/>
        </authorList>
    </citation>
    <scope>NUCLEOTIDE SEQUENCE</scope>
    <source>
        <strain evidence="1">WLHS1</strain>
    </source>
</reference>
<dbReference type="KEGG" id="sawl:NGM29_17100"/>
<dbReference type="EMBL" id="CP100355">
    <property type="protein sequence ID" value="UTF53463.1"/>
    <property type="molecule type" value="Genomic_DNA"/>
</dbReference>
<dbReference type="Proteomes" id="UP001056855">
    <property type="component" value="Chromosome"/>
</dbReference>
<dbReference type="SUPFAM" id="SSF46785">
    <property type="entry name" value="Winged helix' DNA-binding domain"/>
    <property type="match status" value="1"/>
</dbReference>
<evidence type="ECO:0000313" key="2">
    <source>
        <dbReference type="Proteomes" id="UP001056855"/>
    </source>
</evidence>
<dbReference type="RefSeq" id="WP_254157950.1">
    <property type="nucleotide sequence ID" value="NZ_CP100355.1"/>
</dbReference>
<dbReference type="AlphaFoldDB" id="A0A9E7NAQ2"/>
<name>A0A9E7NAQ2_9EURY</name>